<keyword evidence="5" id="KW-1185">Reference proteome</keyword>
<organism evidence="2 5">
    <name type="scientific">Winslowiella iniecta</name>
    <dbReference type="NCBI Taxonomy" id="1560201"/>
    <lineage>
        <taxon>Bacteria</taxon>
        <taxon>Pseudomonadati</taxon>
        <taxon>Pseudomonadota</taxon>
        <taxon>Gammaproteobacteria</taxon>
        <taxon>Enterobacterales</taxon>
        <taxon>Erwiniaceae</taxon>
        <taxon>Winslowiella</taxon>
    </lineage>
</organism>
<gene>
    <name evidence="2" type="ORF">NG42_09405</name>
    <name evidence="3" type="ORF">NG43_02935</name>
</gene>
<evidence type="ECO:0000313" key="2">
    <source>
        <dbReference type="EMBL" id="KOC90276.1"/>
    </source>
</evidence>
<feature type="domain" description="Condensation" evidence="1">
    <location>
        <begin position="10"/>
        <end position="438"/>
    </location>
</feature>
<dbReference type="STRING" id="1560201.NG42_09405"/>
<dbReference type="AlphaFoldDB" id="A0A0L7T4Y2"/>
<evidence type="ECO:0000313" key="4">
    <source>
        <dbReference type="Proteomes" id="UP000036851"/>
    </source>
</evidence>
<evidence type="ECO:0000313" key="3">
    <source>
        <dbReference type="EMBL" id="KOC94762.1"/>
    </source>
</evidence>
<dbReference type="PATRIC" id="fig|1560201.3.peg.2004"/>
<dbReference type="PANTHER" id="PTHR45527:SF1">
    <property type="entry name" value="FATTY ACID SYNTHASE"/>
    <property type="match status" value="1"/>
</dbReference>
<comment type="caution">
    <text evidence="2">The sequence shown here is derived from an EMBL/GenBank/DDBJ whole genome shotgun (WGS) entry which is preliminary data.</text>
</comment>
<name>A0A0L7T4Y2_9GAMM</name>
<dbReference type="Gene3D" id="3.30.559.10">
    <property type="entry name" value="Chloramphenicol acetyltransferase-like domain"/>
    <property type="match status" value="1"/>
</dbReference>
<evidence type="ECO:0000313" key="5">
    <source>
        <dbReference type="Proteomes" id="UP000037088"/>
    </source>
</evidence>
<dbReference type="InterPro" id="IPR001242">
    <property type="entry name" value="Condensation_dom"/>
</dbReference>
<dbReference type="Proteomes" id="UP000036851">
    <property type="component" value="Unassembled WGS sequence"/>
</dbReference>
<sequence length="450" mass="51197">MNNCNEITSALTYEQMNIWQLHIDNPGLPLFNANYLFHVKSGFECDYFVQALRVVISRHGGLSSRFGGDTEHAMQYGPSETEDKISDFVYLFEQAEDLKEAHDIIKMRSVVPFRLNLASPIRADIVPMANSEFLVNITVHQIVCDCWSASLFFEELSSYYNLLSDNQQIVIADNAASYLRFSLWQKEQQQQEKAKTNKLYWLNYLRGVDSHLELSAYKDLSDNAPFSGGVAIKTIAENTHSQVCALAKHYAVTPYSLYMTLFAAFLQRCTRQNDFCLSYPSSNRNMPESDEILGLFTRLLPVRFTFGAESSLKEMALKAYESLLDNSEHDLCCMADIVREAGADDAMRPFGLFKVVFGQIGRVNHGLALKNTNIEQLPVHTGYTKTDLLVMLDLHSIQPAVFIEFSSKNFSDKTITTLWQDFMHFLESVLNHHRQISNNVEDTESVAFIV</sequence>
<dbReference type="GO" id="GO:0005737">
    <property type="term" value="C:cytoplasm"/>
    <property type="evidence" value="ECO:0007669"/>
    <property type="project" value="TreeGrafter"/>
</dbReference>
<dbReference type="OrthoDB" id="9757559at2"/>
<dbReference type="GO" id="GO:0044550">
    <property type="term" value="P:secondary metabolite biosynthetic process"/>
    <property type="evidence" value="ECO:0007669"/>
    <property type="project" value="TreeGrafter"/>
</dbReference>
<dbReference type="GO" id="GO:0043041">
    <property type="term" value="P:amino acid activation for nonribosomal peptide biosynthetic process"/>
    <property type="evidence" value="ECO:0007669"/>
    <property type="project" value="TreeGrafter"/>
</dbReference>
<dbReference type="Gene3D" id="3.30.559.30">
    <property type="entry name" value="Nonribosomal peptide synthetase, condensation domain"/>
    <property type="match status" value="1"/>
</dbReference>
<dbReference type="SUPFAM" id="SSF52777">
    <property type="entry name" value="CoA-dependent acyltransferases"/>
    <property type="match status" value="2"/>
</dbReference>
<dbReference type="InterPro" id="IPR023213">
    <property type="entry name" value="CAT-like_dom_sf"/>
</dbReference>
<dbReference type="GO" id="GO:0003824">
    <property type="term" value="F:catalytic activity"/>
    <property type="evidence" value="ECO:0007669"/>
    <property type="project" value="InterPro"/>
</dbReference>
<accession>A0A0L7T4Y2</accession>
<dbReference type="PANTHER" id="PTHR45527">
    <property type="entry name" value="NONRIBOSOMAL PEPTIDE SYNTHETASE"/>
    <property type="match status" value="1"/>
</dbReference>
<dbReference type="EMBL" id="JRXF01000003">
    <property type="protein sequence ID" value="KOC94762.1"/>
    <property type="molecule type" value="Genomic_DNA"/>
</dbReference>
<reference evidence="4 5" key="1">
    <citation type="journal article" date="2015" name="Int. J. Syst. Evol. Microbiol.">
        <title>Erwinia iniecta sp. nov., isolated from Russian wheat aphids (Diuraphis noxia).</title>
        <authorList>
            <person name="Campillo T."/>
            <person name="Luna E."/>
            <person name="Portier P."/>
            <person name="Fischer-Le Saux M."/>
            <person name="Lapitan N."/>
            <person name="Tisserat N.A."/>
            <person name="Leach J.E."/>
        </authorList>
    </citation>
    <scope>NUCLEOTIDE SEQUENCE [LARGE SCALE GENOMIC DNA]</scope>
    <source>
        <strain evidence="2 5">B120</strain>
        <strain evidence="3 4">B149</strain>
    </source>
</reference>
<dbReference type="Pfam" id="PF00668">
    <property type="entry name" value="Condensation"/>
    <property type="match status" value="1"/>
</dbReference>
<dbReference type="EMBL" id="JRXE01000011">
    <property type="protein sequence ID" value="KOC90276.1"/>
    <property type="molecule type" value="Genomic_DNA"/>
</dbReference>
<proteinExistence type="predicted"/>
<evidence type="ECO:0000259" key="1">
    <source>
        <dbReference type="Pfam" id="PF00668"/>
    </source>
</evidence>
<protein>
    <recommendedName>
        <fullName evidence="1">Condensation domain-containing protein</fullName>
    </recommendedName>
</protein>
<dbReference type="RefSeq" id="WP_052899045.1">
    <property type="nucleotide sequence ID" value="NZ_JRXE01000011.1"/>
</dbReference>
<dbReference type="GO" id="GO:0031177">
    <property type="term" value="F:phosphopantetheine binding"/>
    <property type="evidence" value="ECO:0007669"/>
    <property type="project" value="TreeGrafter"/>
</dbReference>
<dbReference type="Proteomes" id="UP000037088">
    <property type="component" value="Unassembled WGS sequence"/>
</dbReference>